<dbReference type="EMBL" id="LSEF01000085">
    <property type="protein sequence ID" value="OAF12070.1"/>
    <property type="molecule type" value="Genomic_DNA"/>
</dbReference>
<evidence type="ECO:0008006" key="4">
    <source>
        <dbReference type="Google" id="ProtNLM"/>
    </source>
</evidence>
<gene>
    <name evidence="2" type="ORF">AXW67_21025</name>
</gene>
<proteinExistence type="predicted"/>
<dbReference type="SUPFAM" id="SSF53850">
    <property type="entry name" value="Periplasmic binding protein-like II"/>
    <property type="match status" value="1"/>
</dbReference>
<dbReference type="Pfam" id="PF13343">
    <property type="entry name" value="SBP_bac_6"/>
    <property type="match status" value="1"/>
</dbReference>
<keyword evidence="3" id="KW-1185">Reference proteome</keyword>
<evidence type="ECO:0000313" key="3">
    <source>
        <dbReference type="Proteomes" id="UP000077173"/>
    </source>
</evidence>
<comment type="caution">
    <text evidence="2">The sequence shown here is derived from an EMBL/GenBank/DDBJ whole genome shotgun (WGS) entry which is preliminary data.</text>
</comment>
<evidence type="ECO:0000256" key="1">
    <source>
        <dbReference type="ARBA" id="ARBA00022729"/>
    </source>
</evidence>
<dbReference type="AlphaFoldDB" id="A0A176YWH5"/>
<accession>A0A176YWH5</accession>
<keyword evidence="1" id="KW-0732">Signal</keyword>
<dbReference type="Proteomes" id="UP000077173">
    <property type="component" value="Unassembled WGS sequence"/>
</dbReference>
<sequence length="370" mass="40999">MKRLHTLKTCRRVSCAALALVFGIWWSDGIAEQSKSTHELRVFKAQTTPSAKLLIHGTADIASMGPVIESFQQGHPNVEIDYRLYETVPLYESAISTSNEDTGADLLVSSAMDLQVKLANDGHVQPASIIAARGLPDWAVWRDEIFGFTLEPAVIVYNGDAVRPDEVPRSHQDLVRLLENAPERFRGKIATYDIGVSGVGYLFATTESMLSANFWRLTHALGIVKTRLFCCTQDMINSVVRGDSLIAYDVLGSYALRRIEERRNLKIVVPEDYVVVAARTIVIPRKAKHPDLARNFIEYVLSDAGQAVVADSFGLSVAGLGIDREQMKARYQAEKPGLLNAPALGLAALTYLDSIKREQFVRTWRQIVSP</sequence>
<dbReference type="GO" id="GO:0030288">
    <property type="term" value="C:outer membrane-bounded periplasmic space"/>
    <property type="evidence" value="ECO:0007669"/>
    <property type="project" value="TreeGrafter"/>
</dbReference>
<dbReference type="Gene3D" id="3.40.190.10">
    <property type="entry name" value="Periplasmic binding protein-like II"/>
    <property type="match status" value="2"/>
</dbReference>
<dbReference type="PANTHER" id="PTHR30006">
    <property type="entry name" value="THIAMINE-BINDING PERIPLASMIC PROTEIN-RELATED"/>
    <property type="match status" value="1"/>
</dbReference>
<dbReference type="PANTHER" id="PTHR30006:SF25">
    <property type="entry name" value="PHOSPHOGLYCERATE TRANSPORT REGULATORY PROTEIN PGTC"/>
    <property type="match status" value="1"/>
</dbReference>
<dbReference type="RefSeq" id="WP_063680376.1">
    <property type="nucleotide sequence ID" value="NZ_LSEF01000085.1"/>
</dbReference>
<dbReference type="GeneID" id="32580912"/>
<evidence type="ECO:0000313" key="2">
    <source>
        <dbReference type="EMBL" id="OAF12070.1"/>
    </source>
</evidence>
<organism evidence="2 3">
    <name type="scientific">Bradyrhizobium neotropicale</name>
    <dbReference type="NCBI Taxonomy" id="1497615"/>
    <lineage>
        <taxon>Bacteria</taxon>
        <taxon>Pseudomonadati</taxon>
        <taxon>Pseudomonadota</taxon>
        <taxon>Alphaproteobacteria</taxon>
        <taxon>Hyphomicrobiales</taxon>
        <taxon>Nitrobacteraceae</taxon>
        <taxon>Bradyrhizobium</taxon>
    </lineage>
</organism>
<protein>
    <recommendedName>
        <fullName evidence="4">ABC transporter substrate-binding protein</fullName>
    </recommendedName>
</protein>
<reference evidence="2 3" key="1">
    <citation type="submission" date="2016-02" db="EMBL/GenBank/DDBJ databases">
        <title>Draft genome sequence of the strain BR 10247T Bradyrhizobium neotropicale isolated from nodules of Centrolobium paraense.</title>
        <authorList>
            <person name="Simoes-Araujo J.L."/>
            <person name="Barauna A.C."/>
            <person name="Silva K."/>
            <person name="Zilli J.E."/>
        </authorList>
    </citation>
    <scope>NUCLEOTIDE SEQUENCE [LARGE SCALE GENOMIC DNA]</scope>
    <source>
        <strain evidence="2 3">BR 10247</strain>
    </source>
</reference>
<name>A0A176YWH5_9BRAD</name>